<comment type="similarity">
    <text evidence="2 12">Belongs to the cytochrome ubiquinol oxidase subunit 1 family.</text>
</comment>
<evidence type="ECO:0000256" key="2">
    <source>
        <dbReference type="ARBA" id="ARBA00009819"/>
    </source>
</evidence>
<feature type="transmembrane region" description="Helical" evidence="12">
    <location>
        <begin position="91"/>
        <end position="115"/>
    </location>
</feature>
<keyword evidence="4 12" id="KW-1003">Cell membrane</keyword>
<feature type="transmembrane region" description="Helical" evidence="12">
    <location>
        <begin position="368"/>
        <end position="386"/>
    </location>
</feature>
<dbReference type="RefSeq" id="WP_241711828.1">
    <property type="nucleotide sequence ID" value="NZ_JALBUF010000001.1"/>
</dbReference>
<dbReference type="PIRSF" id="PIRSF006446">
    <property type="entry name" value="Cyt_quinol_oxidase_1"/>
    <property type="match status" value="1"/>
</dbReference>
<dbReference type="PANTHER" id="PTHR30365:SF15">
    <property type="entry name" value="CYTOCHROME BD UBIQUINOL OXIDASE SUBUNIT 1"/>
    <property type="match status" value="1"/>
</dbReference>
<evidence type="ECO:0000256" key="8">
    <source>
        <dbReference type="ARBA" id="ARBA00022982"/>
    </source>
</evidence>
<proteinExistence type="inferred from homology"/>
<accession>A0A9X2ADC8</accession>
<evidence type="ECO:0000256" key="3">
    <source>
        <dbReference type="ARBA" id="ARBA00022448"/>
    </source>
</evidence>
<keyword evidence="7 12" id="KW-0479">Metal-binding</keyword>
<evidence type="ECO:0000256" key="10">
    <source>
        <dbReference type="ARBA" id="ARBA00023004"/>
    </source>
</evidence>
<evidence type="ECO:0000256" key="9">
    <source>
        <dbReference type="ARBA" id="ARBA00022989"/>
    </source>
</evidence>
<evidence type="ECO:0000256" key="1">
    <source>
        <dbReference type="ARBA" id="ARBA00004651"/>
    </source>
</evidence>
<dbReference type="GO" id="GO:0016682">
    <property type="term" value="F:oxidoreductase activity, acting on diphenols and related substances as donors, oxygen as acceptor"/>
    <property type="evidence" value="ECO:0007669"/>
    <property type="project" value="TreeGrafter"/>
</dbReference>
<dbReference type="PANTHER" id="PTHR30365">
    <property type="entry name" value="CYTOCHROME D UBIQUINOL OXIDASE"/>
    <property type="match status" value="1"/>
</dbReference>
<evidence type="ECO:0000256" key="12">
    <source>
        <dbReference type="PIRNR" id="PIRNR006446"/>
    </source>
</evidence>
<dbReference type="InterPro" id="IPR002585">
    <property type="entry name" value="Cyt-d_ubiquinol_oxidase_su_1"/>
</dbReference>
<dbReference type="Pfam" id="PF01654">
    <property type="entry name" value="Cyt_bd_oxida_I"/>
    <property type="match status" value="1"/>
</dbReference>
<evidence type="ECO:0000256" key="6">
    <source>
        <dbReference type="ARBA" id="ARBA00022692"/>
    </source>
</evidence>
<dbReference type="GO" id="GO:0046872">
    <property type="term" value="F:metal ion binding"/>
    <property type="evidence" value="ECO:0007669"/>
    <property type="project" value="UniProtKB-UniRule"/>
</dbReference>
<dbReference type="Proteomes" id="UP001139263">
    <property type="component" value="Unassembled WGS sequence"/>
</dbReference>
<keyword evidence="10 12" id="KW-0408">Iron</keyword>
<comment type="caution">
    <text evidence="13">The sequence shown here is derived from an EMBL/GenBank/DDBJ whole genome shotgun (WGS) entry which is preliminary data.</text>
</comment>
<keyword evidence="8 12" id="KW-0249">Electron transport</keyword>
<protein>
    <submittedName>
        <fullName evidence="13">Cytochrome bd-II ubiquinol oxidase subunit 1</fullName>
    </submittedName>
</protein>
<evidence type="ECO:0000256" key="11">
    <source>
        <dbReference type="ARBA" id="ARBA00023136"/>
    </source>
</evidence>
<evidence type="ECO:0000313" key="14">
    <source>
        <dbReference type="Proteomes" id="UP001139263"/>
    </source>
</evidence>
<feature type="transmembrane region" description="Helical" evidence="12">
    <location>
        <begin position="53"/>
        <end position="71"/>
    </location>
</feature>
<feature type="transmembrane region" description="Helical" evidence="12">
    <location>
        <begin position="127"/>
        <end position="144"/>
    </location>
</feature>
<evidence type="ECO:0000313" key="13">
    <source>
        <dbReference type="EMBL" id="MCI0182217.1"/>
    </source>
</evidence>
<keyword evidence="9 12" id="KW-1133">Transmembrane helix</keyword>
<dbReference type="EMBL" id="JALBUF010000001">
    <property type="protein sequence ID" value="MCI0182217.1"/>
    <property type="molecule type" value="Genomic_DNA"/>
</dbReference>
<keyword evidence="3 12" id="KW-0813">Transport</keyword>
<dbReference type="AlphaFoldDB" id="A0A9X2ADC8"/>
<dbReference type="GO" id="GO:0009055">
    <property type="term" value="F:electron transfer activity"/>
    <property type="evidence" value="ECO:0007669"/>
    <property type="project" value="UniProtKB-UniRule"/>
</dbReference>
<feature type="transmembrane region" description="Helical" evidence="12">
    <location>
        <begin position="329"/>
        <end position="347"/>
    </location>
</feature>
<evidence type="ECO:0000256" key="5">
    <source>
        <dbReference type="ARBA" id="ARBA00022617"/>
    </source>
</evidence>
<keyword evidence="11 12" id="KW-0472">Membrane</keyword>
<feature type="transmembrane region" description="Helical" evidence="12">
    <location>
        <begin position="217"/>
        <end position="239"/>
    </location>
</feature>
<feature type="transmembrane region" description="Helical" evidence="12">
    <location>
        <begin position="184"/>
        <end position="205"/>
    </location>
</feature>
<dbReference type="GO" id="GO:0019646">
    <property type="term" value="P:aerobic electron transport chain"/>
    <property type="evidence" value="ECO:0007669"/>
    <property type="project" value="InterPro"/>
</dbReference>
<feature type="transmembrane region" description="Helical" evidence="12">
    <location>
        <begin position="20"/>
        <end position="41"/>
    </location>
</feature>
<name>A0A9X2ADC8_9BACL</name>
<comment type="subcellular location">
    <subcellularLocation>
        <location evidence="1">Cell membrane</location>
        <topology evidence="1">Multi-pass membrane protein</topology>
    </subcellularLocation>
</comment>
<keyword evidence="6 12" id="KW-0812">Transmembrane</keyword>
<dbReference type="GO" id="GO:0005886">
    <property type="term" value="C:plasma membrane"/>
    <property type="evidence" value="ECO:0007669"/>
    <property type="project" value="UniProtKB-SubCell"/>
</dbReference>
<sequence>MDTVWLDRWQFGMTTVYHFFFVPLTIGLVFLISVMETLYIVKKDSMYRRMAQFWAKLFLINFAIGVVTGIMQEFQFGMNWATYSRFVGDVFGPPLAIEALAAFFLESAFIGAWLFGWDKLSPKVHLLTIWMVTLGTSLSAFWILTANSFMQEPVGYVLAHGRAEMRSFGSLLINPQLRIEFPHVWLGAIATGAFFVAGVSAYYLLRKREVTMFAQSFRIGIFTALISSVLVVVVGHAQAQHLIHAQPMKMAASESLWHTSSYHAPWTLVAWIDSKNHRDTWSIKIPYVLSILSYNHTYGSVPGIEELQAKYVKQYGPGNYVPSVWIEFWTFRVMVGAGSLMIVLALYGALRGLREDKYILREKWFLKLMPWMIGLPLIANSTGWIMTEMGRQPWAVVGLLKTTNSISPTVGSPLVLMSILGFGAVYAAFAVVDVFLFVKFIRKGPDPEIGPDEMDATSAVQPLFET</sequence>
<gene>
    <name evidence="13" type="primary">appC</name>
    <name evidence="13" type="ORF">MM817_00473</name>
</gene>
<reference evidence="13" key="1">
    <citation type="submission" date="2022-03" db="EMBL/GenBank/DDBJ databases">
        <title>Draft Genome Sequence of Firmicute Strain S0AB, a Heterotrophic Iron/Sulfur-Oxidizing Extreme Acidophile.</title>
        <authorList>
            <person name="Vergara E."/>
            <person name="Pakostova E."/>
            <person name="Johnson D.B."/>
            <person name="Holmes D.S."/>
        </authorList>
    </citation>
    <scope>NUCLEOTIDE SEQUENCE</scope>
    <source>
        <strain evidence="13">S0AB</strain>
    </source>
</reference>
<keyword evidence="5 12" id="KW-0349">Heme</keyword>
<feature type="transmembrane region" description="Helical" evidence="12">
    <location>
        <begin position="414"/>
        <end position="438"/>
    </location>
</feature>
<organism evidence="13 14">
    <name type="scientific">Sulfoacidibacillus ferrooxidans</name>
    <dbReference type="NCBI Taxonomy" id="2005001"/>
    <lineage>
        <taxon>Bacteria</taxon>
        <taxon>Bacillati</taxon>
        <taxon>Bacillota</taxon>
        <taxon>Bacilli</taxon>
        <taxon>Bacillales</taxon>
        <taxon>Alicyclobacillaceae</taxon>
        <taxon>Sulfoacidibacillus</taxon>
    </lineage>
</organism>
<evidence type="ECO:0000256" key="4">
    <source>
        <dbReference type="ARBA" id="ARBA00022475"/>
    </source>
</evidence>
<keyword evidence="14" id="KW-1185">Reference proteome</keyword>
<dbReference type="GO" id="GO:0020037">
    <property type="term" value="F:heme binding"/>
    <property type="evidence" value="ECO:0007669"/>
    <property type="project" value="TreeGrafter"/>
</dbReference>
<dbReference type="GO" id="GO:0070069">
    <property type="term" value="C:cytochrome complex"/>
    <property type="evidence" value="ECO:0007669"/>
    <property type="project" value="UniProtKB-UniRule"/>
</dbReference>
<evidence type="ECO:0000256" key="7">
    <source>
        <dbReference type="ARBA" id="ARBA00022723"/>
    </source>
</evidence>